<dbReference type="WBParaSite" id="PS1159_v2.g4777.t1">
    <property type="protein sequence ID" value="PS1159_v2.g4777.t1"/>
    <property type="gene ID" value="PS1159_v2.g4777"/>
</dbReference>
<evidence type="ECO:0000313" key="2">
    <source>
        <dbReference type="WBParaSite" id="PS1159_v2.g4777.t1"/>
    </source>
</evidence>
<accession>A0AC35GFD9</accession>
<evidence type="ECO:0000313" key="1">
    <source>
        <dbReference type="Proteomes" id="UP000887580"/>
    </source>
</evidence>
<dbReference type="Proteomes" id="UP000887580">
    <property type="component" value="Unplaced"/>
</dbReference>
<proteinExistence type="predicted"/>
<protein>
    <submittedName>
        <fullName evidence="2">Uncharacterized protein</fullName>
    </submittedName>
</protein>
<sequence length="91" mass="9761">MSTIHSFKLYNQFTLSETEKDQADGDAGDDHPIILAENEVSITLGVFECLPGGDSEPGDNSAKHLISVIDEIVTLDCVEISNAGDTKKPIV</sequence>
<organism evidence="1 2">
    <name type="scientific">Panagrolaimus sp. PS1159</name>
    <dbReference type="NCBI Taxonomy" id="55785"/>
    <lineage>
        <taxon>Eukaryota</taxon>
        <taxon>Metazoa</taxon>
        <taxon>Ecdysozoa</taxon>
        <taxon>Nematoda</taxon>
        <taxon>Chromadorea</taxon>
        <taxon>Rhabditida</taxon>
        <taxon>Tylenchina</taxon>
        <taxon>Panagrolaimomorpha</taxon>
        <taxon>Panagrolaimoidea</taxon>
        <taxon>Panagrolaimidae</taxon>
        <taxon>Panagrolaimus</taxon>
    </lineage>
</organism>
<name>A0AC35GFD9_9BILA</name>
<reference evidence="2" key="1">
    <citation type="submission" date="2022-11" db="UniProtKB">
        <authorList>
            <consortium name="WormBaseParasite"/>
        </authorList>
    </citation>
    <scope>IDENTIFICATION</scope>
</reference>